<sequence>MIPPFYNCYSKECMFQNELSAFLHANIIKISRGACMKKLISNSRLI</sequence>
<evidence type="ECO:0000313" key="2">
    <source>
        <dbReference type="Proteomes" id="UP000220900"/>
    </source>
</evidence>
<reference evidence="1 2" key="1">
    <citation type="submission" date="2017-09" db="EMBL/GenBank/DDBJ databases">
        <title>Large-scale bioinformatics analysis of Bacillus genomes uncovers conserved roles of natural products in bacterial physiology.</title>
        <authorList>
            <consortium name="Agbiome Team Llc"/>
            <person name="Bleich R.M."/>
            <person name="Grubbs K.J."/>
            <person name="Santa Maria K.C."/>
            <person name="Allen S.E."/>
            <person name="Farag S."/>
            <person name="Shank E.A."/>
            <person name="Bowers A."/>
        </authorList>
    </citation>
    <scope>NUCLEOTIDE SEQUENCE [LARGE SCALE GENOMIC DNA]</scope>
    <source>
        <strain evidence="1 2">AFS002368</strain>
    </source>
</reference>
<gene>
    <name evidence="1" type="ORF">CN491_04655</name>
</gene>
<evidence type="ECO:0000313" key="1">
    <source>
        <dbReference type="EMBL" id="PES98107.1"/>
    </source>
</evidence>
<dbReference type="AlphaFoldDB" id="A0A2B2GN27"/>
<dbReference type="Proteomes" id="UP000220900">
    <property type="component" value="Unassembled WGS sequence"/>
</dbReference>
<dbReference type="EMBL" id="NTZF01000004">
    <property type="protein sequence ID" value="PES98107.1"/>
    <property type="molecule type" value="Genomic_DNA"/>
</dbReference>
<name>A0A2B2GN27_BACCE</name>
<protein>
    <submittedName>
        <fullName evidence="1">Uncharacterized protein</fullName>
    </submittedName>
</protein>
<organism evidence="1 2">
    <name type="scientific">Bacillus cereus</name>
    <dbReference type="NCBI Taxonomy" id="1396"/>
    <lineage>
        <taxon>Bacteria</taxon>
        <taxon>Bacillati</taxon>
        <taxon>Bacillota</taxon>
        <taxon>Bacilli</taxon>
        <taxon>Bacillales</taxon>
        <taxon>Bacillaceae</taxon>
        <taxon>Bacillus</taxon>
        <taxon>Bacillus cereus group</taxon>
    </lineage>
</organism>
<accession>A0A2B2GN27</accession>
<comment type="caution">
    <text evidence="1">The sequence shown here is derived from an EMBL/GenBank/DDBJ whole genome shotgun (WGS) entry which is preliminary data.</text>
</comment>
<proteinExistence type="predicted"/>